<keyword evidence="4" id="KW-0028">Amino-acid biosynthesis</keyword>
<dbReference type="Gene3D" id="3.30.70.360">
    <property type="match status" value="1"/>
</dbReference>
<dbReference type="GO" id="GO:0016787">
    <property type="term" value="F:hydrolase activity"/>
    <property type="evidence" value="ECO:0007669"/>
    <property type="project" value="UniProtKB-KW"/>
</dbReference>
<comment type="cofactor">
    <cofactor evidence="2">
        <name>Zn(2+)</name>
        <dbReference type="ChEBI" id="CHEBI:29105"/>
    </cofactor>
</comment>
<keyword evidence="8" id="KW-0170">Cobalt</keyword>
<evidence type="ECO:0000256" key="5">
    <source>
        <dbReference type="ARBA" id="ARBA00022723"/>
    </source>
</evidence>
<accession>A0A2S8FCU3</accession>
<dbReference type="PANTHER" id="PTHR43808">
    <property type="entry name" value="ACETYLORNITHINE DEACETYLASE"/>
    <property type="match status" value="1"/>
</dbReference>
<dbReference type="InterPro" id="IPR011650">
    <property type="entry name" value="Peptidase_M20_dimer"/>
</dbReference>
<evidence type="ECO:0000256" key="4">
    <source>
        <dbReference type="ARBA" id="ARBA00022605"/>
    </source>
</evidence>
<evidence type="ECO:0000259" key="9">
    <source>
        <dbReference type="Pfam" id="PF07687"/>
    </source>
</evidence>
<dbReference type="InterPro" id="IPR050072">
    <property type="entry name" value="Peptidase_M20A"/>
</dbReference>
<keyword evidence="6" id="KW-0378">Hydrolase</keyword>
<dbReference type="Pfam" id="PF07687">
    <property type="entry name" value="M20_dimer"/>
    <property type="match status" value="1"/>
</dbReference>
<dbReference type="SUPFAM" id="SSF53187">
    <property type="entry name" value="Zn-dependent exopeptidases"/>
    <property type="match status" value="1"/>
</dbReference>
<dbReference type="Gene3D" id="3.40.630.10">
    <property type="entry name" value="Zn peptidases"/>
    <property type="match status" value="1"/>
</dbReference>
<dbReference type="NCBIfam" id="TIGR01910">
    <property type="entry name" value="DapE-ArgE"/>
    <property type="match status" value="1"/>
</dbReference>
<dbReference type="EMBL" id="PUIB01000022">
    <property type="protein sequence ID" value="PQO29988.1"/>
    <property type="molecule type" value="Genomic_DNA"/>
</dbReference>
<organism evidence="10 11">
    <name type="scientific">Blastopirellula marina</name>
    <dbReference type="NCBI Taxonomy" id="124"/>
    <lineage>
        <taxon>Bacteria</taxon>
        <taxon>Pseudomonadati</taxon>
        <taxon>Planctomycetota</taxon>
        <taxon>Planctomycetia</taxon>
        <taxon>Pirellulales</taxon>
        <taxon>Pirellulaceae</taxon>
        <taxon>Blastopirellula</taxon>
    </lineage>
</organism>
<evidence type="ECO:0000256" key="2">
    <source>
        <dbReference type="ARBA" id="ARBA00001947"/>
    </source>
</evidence>
<evidence type="ECO:0000256" key="6">
    <source>
        <dbReference type="ARBA" id="ARBA00022801"/>
    </source>
</evidence>
<gene>
    <name evidence="10" type="ORF">C5Y98_22265</name>
</gene>
<evidence type="ECO:0000256" key="1">
    <source>
        <dbReference type="ARBA" id="ARBA00001941"/>
    </source>
</evidence>
<dbReference type="GO" id="GO:0008652">
    <property type="term" value="P:amino acid biosynthetic process"/>
    <property type="evidence" value="ECO:0007669"/>
    <property type="project" value="UniProtKB-KW"/>
</dbReference>
<protein>
    <submittedName>
        <fullName evidence="10">Acetylornithine deacetylase</fullName>
    </submittedName>
</protein>
<comment type="similarity">
    <text evidence="3">Belongs to the peptidase M20A family.</text>
</comment>
<dbReference type="InterPro" id="IPR002933">
    <property type="entry name" value="Peptidase_M20"/>
</dbReference>
<dbReference type="GO" id="GO:0046872">
    <property type="term" value="F:metal ion binding"/>
    <property type="evidence" value="ECO:0007669"/>
    <property type="project" value="UniProtKB-KW"/>
</dbReference>
<comment type="cofactor">
    <cofactor evidence="1">
        <name>Co(2+)</name>
        <dbReference type="ChEBI" id="CHEBI:48828"/>
    </cofactor>
</comment>
<evidence type="ECO:0000313" key="11">
    <source>
        <dbReference type="Proteomes" id="UP000239388"/>
    </source>
</evidence>
<evidence type="ECO:0000256" key="7">
    <source>
        <dbReference type="ARBA" id="ARBA00022833"/>
    </source>
</evidence>
<keyword evidence="7" id="KW-0862">Zinc</keyword>
<evidence type="ECO:0000313" key="10">
    <source>
        <dbReference type="EMBL" id="PQO29988.1"/>
    </source>
</evidence>
<dbReference type="SUPFAM" id="SSF55031">
    <property type="entry name" value="Bacterial exopeptidase dimerisation domain"/>
    <property type="match status" value="1"/>
</dbReference>
<dbReference type="PANTHER" id="PTHR43808:SF8">
    <property type="entry name" value="PEPTIDASE M20 DIMERISATION DOMAIN-CONTAINING PROTEIN"/>
    <property type="match status" value="1"/>
</dbReference>
<proteinExistence type="inferred from homology"/>
<feature type="domain" description="Peptidase M20 dimerisation" evidence="9">
    <location>
        <begin position="188"/>
        <end position="294"/>
    </location>
</feature>
<dbReference type="InterPro" id="IPR010182">
    <property type="entry name" value="ArgE/DapE"/>
</dbReference>
<dbReference type="AlphaFoldDB" id="A0A2S8FCU3"/>
<evidence type="ECO:0000256" key="3">
    <source>
        <dbReference type="ARBA" id="ARBA00006247"/>
    </source>
</evidence>
<dbReference type="Proteomes" id="UP000239388">
    <property type="component" value="Unassembled WGS sequence"/>
</dbReference>
<dbReference type="InterPro" id="IPR036264">
    <property type="entry name" value="Bact_exopeptidase_dim_dom"/>
</dbReference>
<name>A0A2S8FCU3_9BACT</name>
<dbReference type="CDD" id="cd03894">
    <property type="entry name" value="M20_ArgE"/>
    <property type="match status" value="1"/>
</dbReference>
<evidence type="ECO:0000256" key="8">
    <source>
        <dbReference type="ARBA" id="ARBA00023285"/>
    </source>
</evidence>
<comment type="caution">
    <text evidence="10">The sequence shown here is derived from an EMBL/GenBank/DDBJ whole genome shotgun (WGS) entry which is preliminary data.</text>
</comment>
<sequence length="397" mass="43136">MYFMPMDVVELTQRLVQVPSVNPMGHAVDQPEIQLERRLTDFLEAFFRELGLAYERSEVAPGRDNIVGCLPGNSGKTIVLEAHQDTVPIDGMTVEPFGGKRVGDRIYGRGACDVKGGMAMALTVLSRLQENPSDNQPTILAAFTVNEECGFTGARHLAQQWQNGESKLVTGLPDAVFVAEPTEMHVVVSHKGVIRWRCHAHGQAAHSSRPSVGDNAIYRMGTVLAAIREYEQTVLDQQPEVGVLGKATISVGTIQGGVSVNTVPDSCTIEIDRRVLPGESQEAIRQEVIDFIAARVDDPTKIEHDPPYMSSPGLPLSDANQALAQRITDVASQQGITSEHKQVAYGTDSPAYFAIGVPSVVYGPGSLIQAHTKDEFIEVEQLYKATDILEAVCRSFS</sequence>
<dbReference type="Pfam" id="PF01546">
    <property type="entry name" value="Peptidase_M20"/>
    <property type="match status" value="1"/>
</dbReference>
<keyword evidence="5" id="KW-0479">Metal-binding</keyword>
<reference evidence="10 11" key="1">
    <citation type="submission" date="2018-02" db="EMBL/GenBank/DDBJ databases">
        <title>Comparative genomes isolates from brazilian mangrove.</title>
        <authorList>
            <person name="Araujo J.E."/>
            <person name="Taketani R.G."/>
            <person name="Silva M.C.P."/>
            <person name="Loureco M.V."/>
            <person name="Andreote F.D."/>
        </authorList>
    </citation>
    <scope>NUCLEOTIDE SEQUENCE [LARGE SCALE GENOMIC DNA]</scope>
    <source>
        <strain evidence="10 11">NAP PRIS-MGV</strain>
    </source>
</reference>